<feature type="region of interest" description="Disordered" evidence="5">
    <location>
        <begin position="139"/>
        <end position="221"/>
    </location>
</feature>
<reference evidence="7 8" key="1">
    <citation type="submission" date="2016-07" db="EMBL/GenBank/DDBJ databases">
        <title>Pervasive Adenine N6-methylation of Active Genes in Fungi.</title>
        <authorList>
            <consortium name="DOE Joint Genome Institute"/>
            <person name="Mondo S.J."/>
            <person name="Dannebaum R.O."/>
            <person name="Kuo R.C."/>
            <person name="Labutti K."/>
            <person name="Haridas S."/>
            <person name="Kuo A."/>
            <person name="Salamov A."/>
            <person name="Ahrendt S.R."/>
            <person name="Lipzen A."/>
            <person name="Sullivan W."/>
            <person name="Andreopoulos W.B."/>
            <person name="Clum A."/>
            <person name="Lindquist E."/>
            <person name="Daum C."/>
            <person name="Ramamoorthy G.K."/>
            <person name="Gryganskyi A."/>
            <person name="Culley D."/>
            <person name="Magnuson J.K."/>
            <person name="James T.Y."/>
            <person name="O'Malley M.A."/>
            <person name="Stajich J.E."/>
            <person name="Spatafora J.W."/>
            <person name="Visel A."/>
            <person name="Grigoriev I.V."/>
        </authorList>
    </citation>
    <scope>NUCLEOTIDE SEQUENCE [LARGE SCALE GENOMIC DNA]</scope>
    <source>
        <strain evidence="7 8">PL171</strain>
    </source>
</reference>
<dbReference type="InterPro" id="IPR009072">
    <property type="entry name" value="Histone-fold"/>
</dbReference>
<comment type="similarity">
    <text evidence="1">Belongs to the NFYB/HAP3 subunit family.</text>
</comment>
<feature type="compositionally biased region" description="Low complexity" evidence="5">
    <location>
        <begin position="157"/>
        <end position="215"/>
    </location>
</feature>
<evidence type="ECO:0000313" key="8">
    <source>
        <dbReference type="Proteomes" id="UP000193411"/>
    </source>
</evidence>
<organism evidence="7 8">
    <name type="scientific">Catenaria anguillulae PL171</name>
    <dbReference type="NCBI Taxonomy" id="765915"/>
    <lineage>
        <taxon>Eukaryota</taxon>
        <taxon>Fungi</taxon>
        <taxon>Fungi incertae sedis</taxon>
        <taxon>Blastocladiomycota</taxon>
        <taxon>Blastocladiomycetes</taxon>
        <taxon>Blastocladiales</taxon>
        <taxon>Catenariaceae</taxon>
        <taxon>Catenaria</taxon>
    </lineage>
</organism>
<dbReference type="OrthoDB" id="386949at2759"/>
<evidence type="ECO:0000256" key="2">
    <source>
        <dbReference type="ARBA" id="ARBA00023015"/>
    </source>
</evidence>
<feature type="compositionally biased region" description="Pro residues" evidence="5">
    <location>
        <begin position="1"/>
        <end position="23"/>
    </location>
</feature>
<evidence type="ECO:0000259" key="6">
    <source>
        <dbReference type="Pfam" id="PF00808"/>
    </source>
</evidence>
<dbReference type="Pfam" id="PF00808">
    <property type="entry name" value="CBFD_NFYB_HMF"/>
    <property type="match status" value="1"/>
</dbReference>
<protein>
    <submittedName>
        <fullName evidence="7">Histone-fold-containing protein</fullName>
    </submittedName>
</protein>
<keyword evidence="4" id="KW-0804">Transcription</keyword>
<dbReference type="GO" id="GO:0016602">
    <property type="term" value="C:CCAAT-binding factor complex"/>
    <property type="evidence" value="ECO:0007669"/>
    <property type="project" value="InterPro"/>
</dbReference>
<evidence type="ECO:0000256" key="3">
    <source>
        <dbReference type="ARBA" id="ARBA00023125"/>
    </source>
</evidence>
<evidence type="ECO:0000256" key="4">
    <source>
        <dbReference type="ARBA" id="ARBA00023163"/>
    </source>
</evidence>
<sequence>MSNRPRPLPLQPAPPPPGQPPIDPDATAKQQQQDDAEDWEAREQDRLLPIANVTRIMKKTLPENAKLSKEAKELIQECVSEFISFITSEGMHKSTGAKTKKRKTINAEDILWAMQQLSFDNHSDTMRVYLDRFREWQQAKTGKTAKRGGDRGDGSGDDPTSPTSDQGGSASASASASASGADPTAHAAAAAHMMQQQQQQFAQLMQQQQQQQQHHGYPPQQ</sequence>
<dbReference type="InterPro" id="IPR003958">
    <property type="entry name" value="CBFA_NFYB_domain"/>
</dbReference>
<evidence type="ECO:0000256" key="5">
    <source>
        <dbReference type="SAM" id="MobiDB-lite"/>
    </source>
</evidence>
<dbReference type="Proteomes" id="UP000193411">
    <property type="component" value="Unassembled WGS sequence"/>
</dbReference>
<dbReference type="STRING" id="765915.A0A1Y2HBV3"/>
<dbReference type="InterPro" id="IPR027113">
    <property type="entry name" value="Transc_fact_NFYB/HAP3"/>
</dbReference>
<evidence type="ECO:0000256" key="1">
    <source>
        <dbReference type="ARBA" id="ARBA00009053"/>
    </source>
</evidence>
<comment type="caution">
    <text evidence="7">The sequence shown here is derived from an EMBL/GenBank/DDBJ whole genome shotgun (WGS) entry which is preliminary data.</text>
</comment>
<dbReference type="PANTHER" id="PTHR11064">
    <property type="entry name" value="CCAAT-BINDING TRANSCRIPTION FACTOR-RELATED"/>
    <property type="match status" value="1"/>
</dbReference>
<feature type="region of interest" description="Disordered" evidence="5">
    <location>
        <begin position="1"/>
        <end position="44"/>
    </location>
</feature>
<feature type="domain" description="Transcription factor CBF/NF-Y/archaeal histone" evidence="6">
    <location>
        <begin position="47"/>
        <end position="114"/>
    </location>
</feature>
<dbReference type="Gene3D" id="1.10.20.10">
    <property type="entry name" value="Histone, subunit A"/>
    <property type="match status" value="1"/>
</dbReference>
<dbReference type="PRINTS" id="PR00615">
    <property type="entry name" value="CCAATSUBUNTA"/>
</dbReference>
<dbReference type="GO" id="GO:0000978">
    <property type="term" value="F:RNA polymerase II cis-regulatory region sequence-specific DNA binding"/>
    <property type="evidence" value="ECO:0007669"/>
    <property type="project" value="TreeGrafter"/>
</dbReference>
<keyword evidence="3" id="KW-0238">DNA-binding</keyword>
<name>A0A1Y2HBV3_9FUNG</name>
<dbReference type="GO" id="GO:0001228">
    <property type="term" value="F:DNA-binding transcription activator activity, RNA polymerase II-specific"/>
    <property type="evidence" value="ECO:0007669"/>
    <property type="project" value="InterPro"/>
</dbReference>
<gene>
    <name evidence="7" type="ORF">BCR44DRAFT_1392175</name>
</gene>
<keyword evidence="8" id="KW-1185">Reference proteome</keyword>
<dbReference type="PANTHER" id="PTHR11064:SF9">
    <property type="entry name" value="NUCLEAR TRANSCRIPTION FACTOR Y SUBUNIT BETA"/>
    <property type="match status" value="1"/>
</dbReference>
<dbReference type="CDD" id="cd22907">
    <property type="entry name" value="HFD_NFYB"/>
    <property type="match status" value="1"/>
</dbReference>
<keyword evidence="2" id="KW-0805">Transcription regulation</keyword>
<accession>A0A1Y2HBV3</accession>
<dbReference type="EMBL" id="MCFL01000051">
    <property type="protein sequence ID" value="ORZ32077.1"/>
    <property type="molecule type" value="Genomic_DNA"/>
</dbReference>
<dbReference type="GO" id="GO:0046982">
    <property type="term" value="F:protein heterodimerization activity"/>
    <property type="evidence" value="ECO:0007669"/>
    <property type="project" value="InterPro"/>
</dbReference>
<dbReference type="AlphaFoldDB" id="A0A1Y2HBV3"/>
<proteinExistence type="inferred from homology"/>
<dbReference type="SUPFAM" id="SSF47113">
    <property type="entry name" value="Histone-fold"/>
    <property type="match status" value="1"/>
</dbReference>
<evidence type="ECO:0000313" key="7">
    <source>
        <dbReference type="EMBL" id="ORZ32077.1"/>
    </source>
</evidence>
<feature type="compositionally biased region" description="Low complexity" evidence="5">
    <location>
        <begin position="24"/>
        <end position="33"/>
    </location>
</feature>